<keyword evidence="11" id="KW-0598">Phosphotransferase system</keyword>
<evidence type="ECO:0000256" key="8">
    <source>
        <dbReference type="ARBA" id="ARBA00022553"/>
    </source>
</evidence>
<evidence type="ECO:0000256" key="15">
    <source>
        <dbReference type="ARBA" id="ARBA00023136"/>
    </source>
</evidence>
<dbReference type="PANTHER" id="PTHR30181:SF3">
    <property type="entry name" value="MULTIPHOSPHORYL TRANSFER PROTEIN"/>
    <property type="match status" value="1"/>
</dbReference>
<feature type="transmembrane region" description="Helical" evidence="18">
    <location>
        <begin position="12"/>
        <end position="35"/>
    </location>
</feature>
<evidence type="ECO:0000256" key="16">
    <source>
        <dbReference type="ARBA" id="ARBA00033349"/>
    </source>
</evidence>
<keyword evidence="8" id="KW-0597">Phosphoprotein</keyword>
<evidence type="ECO:0000256" key="11">
    <source>
        <dbReference type="ARBA" id="ARBA00022683"/>
    </source>
</evidence>
<dbReference type="Pfam" id="PF02378">
    <property type="entry name" value="PTS_EIIC"/>
    <property type="match status" value="1"/>
</dbReference>
<keyword evidence="7" id="KW-1003">Cell membrane</keyword>
<organism evidence="20 21">
    <name type="scientific">Cohnella hongkongensis</name>
    <dbReference type="NCBI Taxonomy" id="178337"/>
    <lineage>
        <taxon>Bacteria</taxon>
        <taxon>Bacillati</taxon>
        <taxon>Bacillota</taxon>
        <taxon>Bacilli</taxon>
        <taxon>Bacillales</taxon>
        <taxon>Paenibacillaceae</taxon>
        <taxon>Cohnella</taxon>
    </lineage>
</organism>
<keyword evidence="15 18" id="KW-0472">Membrane</keyword>
<evidence type="ECO:0000256" key="10">
    <source>
        <dbReference type="ARBA" id="ARBA00022679"/>
    </source>
</evidence>
<reference evidence="21" key="1">
    <citation type="journal article" date="2019" name="Int. J. Syst. Evol. Microbiol.">
        <title>The Global Catalogue of Microorganisms (GCM) 10K type strain sequencing project: providing services to taxonomists for standard genome sequencing and annotation.</title>
        <authorList>
            <consortium name="The Broad Institute Genomics Platform"/>
            <consortium name="The Broad Institute Genome Sequencing Center for Infectious Disease"/>
            <person name="Wu L."/>
            <person name="Ma J."/>
        </authorList>
    </citation>
    <scope>NUCLEOTIDE SEQUENCE [LARGE SCALE GENOMIC DNA]</scope>
    <source>
        <strain evidence="21">CCUG 49571</strain>
    </source>
</reference>
<evidence type="ECO:0000256" key="9">
    <source>
        <dbReference type="ARBA" id="ARBA00022597"/>
    </source>
</evidence>
<feature type="transmembrane region" description="Helical" evidence="18">
    <location>
        <begin position="47"/>
        <end position="65"/>
    </location>
</feature>
<dbReference type="PROSITE" id="PS51104">
    <property type="entry name" value="PTS_EIIC_TYPE_2"/>
    <property type="match status" value="1"/>
</dbReference>
<dbReference type="PANTHER" id="PTHR30181">
    <property type="entry name" value="MANNITOL PERMEASE IIC COMPONENT"/>
    <property type="match status" value="1"/>
</dbReference>
<dbReference type="InterPro" id="IPR003501">
    <property type="entry name" value="PTS_EIIB_2/3"/>
</dbReference>
<feature type="transmembrane region" description="Helical" evidence="18">
    <location>
        <begin position="153"/>
        <end position="173"/>
    </location>
</feature>
<dbReference type="InterPro" id="IPR003352">
    <property type="entry name" value="PTS_EIIC"/>
</dbReference>
<name>A0ABV9FDM0_9BACL</name>
<evidence type="ECO:0000313" key="21">
    <source>
        <dbReference type="Proteomes" id="UP001596028"/>
    </source>
</evidence>
<evidence type="ECO:0000256" key="2">
    <source>
        <dbReference type="ARBA" id="ARBA00002434"/>
    </source>
</evidence>
<gene>
    <name evidence="20" type="ORF">ACFO3S_16150</name>
</gene>
<accession>A0ABV9FDM0</accession>
<dbReference type="Proteomes" id="UP001596028">
    <property type="component" value="Unassembled WGS sequence"/>
</dbReference>
<feature type="transmembrane region" description="Helical" evidence="18">
    <location>
        <begin position="205"/>
        <end position="225"/>
    </location>
</feature>
<evidence type="ECO:0000256" key="14">
    <source>
        <dbReference type="ARBA" id="ARBA00022989"/>
    </source>
</evidence>
<keyword evidence="21" id="KW-1185">Reference proteome</keyword>
<evidence type="ECO:0000256" key="3">
    <source>
        <dbReference type="ARBA" id="ARBA00004651"/>
    </source>
</evidence>
<dbReference type="EC" id="2.7.1.197" evidence="4"/>
<dbReference type="InterPro" id="IPR036095">
    <property type="entry name" value="PTS_EIIB-like_sf"/>
</dbReference>
<keyword evidence="10" id="KW-0808">Transferase</keyword>
<evidence type="ECO:0000256" key="6">
    <source>
        <dbReference type="ARBA" id="ARBA00022448"/>
    </source>
</evidence>
<dbReference type="InterPro" id="IPR013014">
    <property type="entry name" value="PTS_EIIC_2"/>
</dbReference>
<evidence type="ECO:0000256" key="1">
    <source>
        <dbReference type="ARBA" id="ARBA00001655"/>
    </source>
</evidence>
<dbReference type="EMBL" id="JBHSEP010000011">
    <property type="protein sequence ID" value="MFC4599787.1"/>
    <property type="molecule type" value="Genomic_DNA"/>
</dbReference>
<keyword evidence="12 18" id="KW-0812">Transmembrane</keyword>
<evidence type="ECO:0000256" key="12">
    <source>
        <dbReference type="ARBA" id="ARBA00022692"/>
    </source>
</evidence>
<dbReference type="Gene3D" id="3.40.50.2300">
    <property type="match status" value="1"/>
</dbReference>
<feature type="compositionally biased region" description="Basic and acidic residues" evidence="17">
    <location>
        <begin position="369"/>
        <end position="383"/>
    </location>
</feature>
<keyword evidence="13" id="KW-0418">Kinase</keyword>
<evidence type="ECO:0000313" key="20">
    <source>
        <dbReference type="EMBL" id="MFC4599787.1"/>
    </source>
</evidence>
<dbReference type="Pfam" id="PF02302">
    <property type="entry name" value="PTS_IIB"/>
    <property type="match status" value="1"/>
</dbReference>
<feature type="transmembrane region" description="Helical" evidence="18">
    <location>
        <begin position="72"/>
        <end position="100"/>
    </location>
</feature>
<dbReference type="InterPro" id="IPR029503">
    <property type="entry name" value="PTS_EIIB_mannitol"/>
</dbReference>
<evidence type="ECO:0000256" key="13">
    <source>
        <dbReference type="ARBA" id="ARBA00022777"/>
    </source>
</evidence>
<keyword evidence="9" id="KW-0762">Sugar transport</keyword>
<feature type="transmembrane region" description="Helical" evidence="18">
    <location>
        <begin position="120"/>
        <end position="141"/>
    </location>
</feature>
<evidence type="ECO:0000256" key="5">
    <source>
        <dbReference type="ARBA" id="ARBA00021825"/>
    </source>
</evidence>
<evidence type="ECO:0000256" key="7">
    <source>
        <dbReference type="ARBA" id="ARBA00022475"/>
    </source>
</evidence>
<comment type="subcellular location">
    <subcellularLocation>
        <location evidence="3">Cell membrane</location>
        <topology evidence="3">Multi-pass membrane protein</topology>
    </subcellularLocation>
</comment>
<sequence length="503" mass="54424">MYKFGRLLSAIVSQNIAIVISIGLIRAIFGVYGWFPNDSVNLLTGPLLNWLLPVMFGYTGGHLIGGKRGGAVAAIVVFSLALASTVPMIFMAFLLGPGLGWIVSRLERLLENRLPSGFELLMANFVSAILAGGLAVFCFVYGGQAISRAIEQLNDYIVQIAYSGWLPISAAIIEPAKVFFLNNVMSYGILGPLGISQIRSLSKSVYFLLEANPGPAMGMLLAYVIRMRGKWRATSASALAIHSLGGIQEVYFPYVLMRPQLLLPLIAGNMAGIYAFQYFNAGLVSIPSPASLLLIAGLTPPGDMAYVLLGISVSTAVSLLLSLLVIRAIPNMPEKAIGNREHDVVRRLVHVQQWEEVKRVLRPVSNLQGREERDGREKPERAIPEAPRPAVPAEAPAARSAEDEGSAYTVCFACDAGMGSSAMGAAILRKRLRAAQLEAKVTVVHSSIDQIPPAARLIVTHDYLLRRATEHAPGRDYVSLANYMDPAAYDTILEKLRDLAALR</sequence>
<feature type="region of interest" description="Disordered" evidence="17">
    <location>
        <begin position="366"/>
        <end position="400"/>
    </location>
</feature>
<keyword evidence="6" id="KW-0813">Transport</keyword>
<comment type="catalytic activity">
    <reaction evidence="1">
        <text>D-mannitol(out) + N(pros)-phospho-L-histidyl-[protein] = D-mannitol 1-phosphate(in) + L-histidyl-[protein]</text>
        <dbReference type="Rhea" id="RHEA:33363"/>
        <dbReference type="Rhea" id="RHEA-COMP:9745"/>
        <dbReference type="Rhea" id="RHEA-COMP:9746"/>
        <dbReference type="ChEBI" id="CHEBI:16899"/>
        <dbReference type="ChEBI" id="CHEBI:29979"/>
        <dbReference type="ChEBI" id="CHEBI:61381"/>
        <dbReference type="ChEBI" id="CHEBI:64837"/>
        <dbReference type="EC" id="2.7.1.197"/>
    </reaction>
</comment>
<comment type="function">
    <text evidence="2">The phosphoenolpyruvate-dependent sugar phosphotransferase system (sugar PTS), a major carbohydrate active transport system, catalyzes the phosphorylation of incoming sugar substrates concomitantly with their translocation across the cell membrane. The enzyme II CmtAB PTS system is involved in D-mannitol transport.</text>
</comment>
<evidence type="ECO:0000256" key="18">
    <source>
        <dbReference type="SAM" id="Phobius"/>
    </source>
</evidence>
<dbReference type="CDD" id="cd05567">
    <property type="entry name" value="PTS_IIB_mannitol"/>
    <property type="match status" value="1"/>
</dbReference>
<feature type="domain" description="PTS EIIC type-2" evidence="19">
    <location>
        <begin position="4"/>
        <end position="335"/>
    </location>
</feature>
<protein>
    <recommendedName>
        <fullName evidence="5">PTS system mannitol-specific EIICB component</fullName>
        <ecNumber evidence="4">2.7.1.197</ecNumber>
    </recommendedName>
    <alternativeName>
        <fullName evidence="16">EIICB-Mtl</fullName>
    </alternativeName>
</protein>
<feature type="transmembrane region" description="Helical" evidence="18">
    <location>
        <begin position="304"/>
        <end position="326"/>
    </location>
</feature>
<keyword evidence="14 18" id="KW-1133">Transmembrane helix</keyword>
<comment type="caution">
    <text evidence="20">The sequence shown here is derived from an EMBL/GenBank/DDBJ whole genome shotgun (WGS) entry which is preliminary data.</text>
</comment>
<evidence type="ECO:0000256" key="17">
    <source>
        <dbReference type="SAM" id="MobiDB-lite"/>
    </source>
</evidence>
<dbReference type="RefSeq" id="WP_378098239.1">
    <property type="nucleotide sequence ID" value="NZ_JBHSEP010000011.1"/>
</dbReference>
<dbReference type="SUPFAM" id="SSF52794">
    <property type="entry name" value="PTS system IIB component-like"/>
    <property type="match status" value="1"/>
</dbReference>
<dbReference type="InterPro" id="IPR050893">
    <property type="entry name" value="Sugar_PTS"/>
</dbReference>
<proteinExistence type="predicted"/>
<evidence type="ECO:0000259" key="19">
    <source>
        <dbReference type="PROSITE" id="PS51104"/>
    </source>
</evidence>
<evidence type="ECO:0000256" key="4">
    <source>
        <dbReference type="ARBA" id="ARBA00011909"/>
    </source>
</evidence>